<dbReference type="PANTHER" id="PTHR10628:SF30">
    <property type="entry name" value="EXO-ALPHA-SIALIDASE"/>
    <property type="match status" value="1"/>
</dbReference>
<dbReference type="EMBL" id="JBHSFN010000010">
    <property type="protein sequence ID" value="MFC4587982.1"/>
    <property type="molecule type" value="Genomic_DNA"/>
</dbReference>
<evidence type="ECO:0000259" key="6">
    <source>
        <dbReference type="Pfam" id="PF13088"/>
    </source>
</evidence>
<keyword evidence="7" id="KW-0326">Glycosidase</keyword>
<dbReference type="InterPro" id="IPR026856">
    <property type="entry name" value="Sialidase_fam"/>
</dbReference>
<dbReference type="RefSeq" id="WP_262840755.1">
    <property type="nucleotide sequence ID" value="NZ_JANZYP010000002.1"/>
</dbReference>
<evidence type="ECO:0000256" key="1">
    <source>
        <dbReference type="ARBA" id="ARBA00000427"/>
    </source>
</evidence>
<proteinExistence type="inferred from homology"/>
<feature type="signal peptide" evidence="5">
    <location>
        <begin position="1"/>
        <end position="36"/>
    </location>
</feature>
<dbReference type="SUPFAM" id="SSF50939">
    <property type="entry name" value="Sialidases"/>
    <property type="match status" value="1"/>
</dbReference>
<sequence length="493" mass="51834">MTGNTINRRPARMGAALAAMSIGTLMLAGAPYRADAATQPDPASVVVSGATPFAACADASRVPNTEFEPWLATRPHDPRRLAVGWQQDRSTTGAARGGIVVATSRDAGRTWAGSPLPGLTKCSGGTFTSTSNPAVAYATDGRLFAVAMAMSFGNVTAVLAYRSDDDGSTWTGPAALTQDPSPAYFNDRPSVTTDPRSPSRAYVVWNRARAEDNQHQLMFSRTLDGGVTWEPARPIYEPADAGAGTVGNQIVVEPNGDLVELFYEGDFPVAGPPTPALASRIRSVRSTDGGTTWSAPVTVTTTVVNDPLLPDVTSPVSARGLIPDIAVDRRTGALYAVWGDGSLATSRSSIGLSASFDGGRHWTRPIRVDKSPQSPPGGAGQAFLPQVDVDDDGNVAVTYHDFRNNTPDPGAPTDVWMVTCRSLLCAGLPGLWRERHLAGPFDIEKAATWSGAPFLGTSVGLGHTRAGFYAALVLTNDTPDNPQDIHVVRAPSP</sequence>
<evidence type="ECO:0000256" key="4">
    <source>
        <dbReference type="SAM" id="MobiDB-lite"/>
    </source>
</evidence>
<keyword evidence="5" id="KW-0732">Signal</keyword>
<feature type="chain" id="PRO_5045770573" description="exo-alpha-sialidase" evidence="5">
    <location>
        <begin position="37"/>
        <end position="493"/>
    </location>
</feature>
<dbReference type="Proteomes" id="UP001595891">
    <property type="component" value="Unassembled WGS sequence"/>
</dbReference>
<evidence type="ECO:0000256" key="5">
    <source>
        <dbReference type="SAM" id="SignalP"/>
    </source>
</evidence>
<evidence type="ECO:0000313" key="7">
    <source>
        <dbReference type="EMBL" id="MFC4587982.1"/>
    </source>
</evidence>
<comment type="similarity">
    <text evidence="2">Belongs to the glycosyl hydrolase 33 family.</text>
</comment>
<dbReference type="GO" id="GO:0016798">
    <property type="term" value="F:hydrolase activity, acting on glycosyl bonds"/>
    <property type="evidence" value="ECO:0007669"/>
    <property type="project" value="UniProtKB-KW"/>
</dbReference>
<accession>A0ABV9EEY7</accession>
<name>A0ABV9EEY7_9ACTN</name>
<comment type="caution">
    <text evidence="7">The sequence shown here is derived from an EMBL/GenBank/DDBJ whole genome shotgun (WGS) entry which is preliminary data.</text>
</comment>
<keyword evidence="7" id="KW-0378">Hydrolase</keyword>
<protein>
    <recommendedName>
        <fullName evidence="3">exo-alpha-sialidase</fullName>
        <ecNumber evidence="3">3.2.1.18</ecNumber>
    </recommendedName>
</protein>
<evidence type="ECO:0000256" key="3">
    <source>
        <dbReference type="ARBA" id="ARBA00012733"/>
    </source>
</evidence>
<keyword evidence="8" id="KW-1185">Reference proteome</keyword>
<dbReference type="EC" id="3.2.1.18" evidence="3"/>
<dbReference type="PANTHER" id="PTHR10628">
    <property type="entry name" value="SIALIDASE"/>
    <property type="match status" value="1"/>
</dbReference>
<evidence type="ECO:0000256" key="2">
    <source>
        <dbReference type="ARBA" id="ARBA00009348"/>
    </source>
</evidence>
<dbReference type="Pfam" id="PF13088">
    <property type="entry name" value="BNR_2"/>
    <property type="match status" value="1"/>
</dbReference>
<gene>
    <name evidence="7" type="ORF">ACFO8L_17960</name>
</gene>
<dbReference type="InterPro" id="IPR011040">
    <property type="entry name" value="Sialidase"/>
</dbReference>
<feature type="region of interest" description="Disordered" evidence="4">
    <location>
        <begin position="172"/>
        <end position="197"/>
    </location>
</feature>
<dbReference type="InterPro" id="IPR036278">
    <property type="entry name" value="Sialidase_sf"/>
</dbReference>
<dbReference type="Gene3D" id="2.120.10.10">
    <property type="match status" value="2"/>
</dbReference>
<evidence type="ECO:0000313" key="8">
    <source>
        <dbReference type="Proteomes" id="UP001595891"/>
    </source>
</evidence>
<dbReference type="CDD" id="cd15482">
    <property type="entry name" value="Sialidase_non-viral"/>
    <property type="match status" value="1"/>
</dbReference>
<reference evidence="8" key="1">
    <citation type="journal article" date="2019" name="Int. J. Syst. Evol. Microbiol.">
        <title>The Global Catalogue of Microorganisms (GCM) 10K type strain sequencing project: providing services to taxonomists for standard genome sequencing and annotation.</title>
        <authorList>
            <consortium name="The Broad Institute Genomics Platform"/>
            <consortium name="The Broad Institute Genome Sequencing Center for Infectious Disease"/>
            <person name="Wu L."/>
            <person name="Ma J."/>
        </authorList>
    </citation>
    <scope>NUCLEOTIDE SEQUENCE [LARGE SCALE GENOMIC DNA]</scope>
    <source>
        <strain evidence="8">CCUG 49560</strain>
    </source>
</reference>
<comment type="catalytic activity">
    <reaction evidence="1">
        <text>Hydrolysis of alpha-(2-&gt;3)-, alpha-(2-&gt;6)-, alpha-(2-&gt;8)- glycosidic linkages of terminal sialic acid residues in oligosaccharides, glycoproteins, glycolipids, colominic acid and synthetic substrates.</text>
        <dbReference type="EC" id="3.2.1.18"/>
    </reaction>
</comment>
<organism evidence="7 8">
    <name type="scientific">Sphaerisporangium corydalis</name>
    <dbReference type="NCBI Taxonomy" id="1441875"/>
    <lineage>
        <taxon>Bacteria</taxon>
        <taxon>Bacillati</taxon>
        <taxon>Actinomycetota</taxon>
        <taxon>Actinomycetes</taxon>
        <taxon>Streptosporangiales</taxon>
        <taxon>Streptosporangiaceae</taxon>
        <taxon>Sphaerisporangium</taxon>
    </lineage>
</organism>
<feature type="domain" description="Sialidase" evidence="6">
    <location>
        <begin position="81"/>
        <end position="379"/>
    </location>
</feature>